<reference evidence="1 2" key="1">
    <citation type="submission" date="2014-04" db="EMBL/GenBank/DDBJ databases">
        <title>Evolutionary Origins and Diversification of the Mycorrhizal Mutualists.</title>
        <authorList>
            <consortium name="DOE Joint Genome Institute"/>
            <consortium name="Mycorrhizal Genomics Consortium"/>
            <person name="Kohler A."/>
            <person name="Kuo A."/>
            <person name="Nagy L.G."/>
            <person name="Floudas D."/>
            <person name="Copeland A."/>
            <person name="Barry K.W."/>
            <person name="Cichocki N."/>
            <person name="Veneault-Fourrey C."/>
            <person name="LaButti K."/>
            <person name="Lindquist E.A."/>
            <person name="Lipzen A."/>
            <person name="Lundell T."/>
            <person name="Morin E."/>
            <person name="Murat C."/>
            <person name="Riley R."/>
            <person name="Ohm R."/>
            <person name="Sun H."/>
            <person name="Tunlid A."/>
            <person name="Henrissat B."/>
            <person name="Grigoriev I.V."/>
            <person name="Hibbett D.S."/>
            <person name="Martin F."/>
        </authorList>
    </citation>
    <scope>NUCLEOTIDE SEQUENCE [LARGE SCALE GENOMIC DNA]</scope>
    <source>
        <strain evidence="1 2">FD-317 M1</strain>
    </source>
</reference>
<sequence>LSQTLGTSPFTTQTLAGYGIDICSTGISSRASVDTELSLSILNRYALLPAA</sequence>
<accession>A0A0D0B600</accession>
<evidence type="ECO:0000313" key="2">
    <source>
        <dbReference type="Proteomes" id="UP000053593"/>
    </source>
</evidence>
<name>A0A0D0B600_9AGAR</name>
<proteinExistence type="predicted"/>
<dbReference type="AlphaFoldDB" id="A0A0D0B600"/>
<protein>
    <submittedName>
        <fullName evidence="1">Uncharacterized protein</fullName>
    </submittedName>
</protein>
<dbReference type="HOGENOM" id="CLU_205457_0_0_1"/>
<dbReference type="EMBL" id="KN834783">
    <property type="protein sequence ID" value="KIK58810.1"/>
    <property type="molecule type" value="Genomic_DNA"/>
</dbReference>
<gene>
    <name evidence="1" type="ORF">GYMLUDRAFT_45106</name>
</gene>
<keyword evidence="2" id="KW-1185">Reference proteome</keyword>
<dbReference type="Proteomes" id="UP000053593">
    <property type="component" value="Unassembled WGS sequence"/>
</dbReference>
<organism evidence="1 2">
    <name type="scientific">Collybiopsis luxurians FD-317 M1</name>
    <dbReference type="NCBI Taxonomy" id="944289"/>
    <lineage>
        <taxon>Eukaryota</taxon>
        <taxon>Fungi</taxon>
        <taxon>Dikarya</taxon>
        <taxon>Basidiomycota</taxon>
        <taxon>Agaricomycotina</taxon>
        <taxon>Agaricomycetes</taxon>
        <taxon>Agaricomycetidae</taxon>
        <taxon>Agaricales</taxon>
        <taxon>Marasmiineae</taxon>
        <taxon>Omphalotaceae</taxon>
        <taxon>Collybiopsis</taxon>
        <taxon>Collybiopsis luxurians</taxon>
    </lineage>
</organism>
<evidence type="ECO:0000313" key="1">
    <source>
        <dbReference type="EMBL" id="KIK58810.1"/>
    </source>
</evidence>
<feature type="non-terminal residue" evidence="1">
    <location>
        <position position="51"/>
    </location>
</feature>